<keyword evidence="1" id="KW-0812">Transmembrane</keyword>
<proteinExistence type="predicted"/>
<accession>A0A6J5L615</accession>
<keyword evidence="1" id="KW-1133">Transmembrane helix</keyword>
<gene>
    <name evidence="2" type="ORF">UFOVP116_114</name>
</gene>
<keyword evidence="1" id="KW-0472">Membrane</keyword>
<name>A0A6J5L615_9CAUD</name>
<protein>
    <submittedName>
        <fullName evidence="2">Uncharacterized protein</fullName>
    </submittedName>
</protein>
<feature type="transmembrane region" description="Helical" evidence="1">
    <location>
        <begin position="21"/>
        <end position="45"/>
    </location>
</feature>
<evidence type="ECO:0000313" key="2">
    <source>
        <dbReference type="EMBL" id="CAB4129784.1"/>
    </source>
</evidence>
<evidence type="ECO:0000256" key="1">
    <source>
        <dbReference type="SAM" id="Phobius"/>
    </source>
</evidence>
<reference evidence="2" key="1">
    <citation type="submission" date="2020-04" db="EMBL/GenBank/DDBJ databases">
        <authorList>
            <person name="Chiriac C."/>
            <person name="Salcher M."/>
            <person name="Ghai R."/>
            <person name="Kavagutti S V."/>
        </authorList>
    </citation>
    <scope>NUCLEOTIDE SEQUENCE</scope>
</reference>
<dbReference type="EMBL" id="LR796237">
    <property type="protein sequence ID" value="CAB4129784.1"/>
    <property type="molecule type" value="Genomic_DNA"/>
</dbReference>
<organism evidence="2">
    <name type="scientific">uncultured Caudovirales phage</name>
    <dbReference type="NCBI Taxonomy" id="2100421"/>
    <lineage>
        <taxon>Viruses</taxon>
        <taxon>Duplodnaviria</taxon>
        <taxon>Heunggongvirae</taxon>
        <taxon>Uroviricota</taxon>
        <taxon>Caudoviricetes</taxon>
        <taxon>Peduoviridae</taxon>
        <taxon>Maltschvirus</taxon>
        <taxon>Maltschvirus maltsch</taxon>
    </lineage>
</organism>
<sequence length="70" mass="8001">MCKKDSKMQVSPLKPMIAVPAVKYAGFALMLIVKMSFLLSVWLLVKLLTRPKKAPKPAPEEIVIDYERLW</sequence>